<dbReference type="InterPro" id="IPR056513">
    <property type="entry name" value="INO80F"/>
</dbReference>
<evidence type="ECO:0000313" key="7">
    <source>
        <dbReference type="Proteomes" id="UP001222325"/>
    </source>
</evidence>
<keyword evidence="7" id="KW-1185">Reference proteome</keyword>
<dbReference type="GO" id="GO:0005634">
    <property type="term" value="C:nucleus"/>
    <property type="evidence" value="ECO:0007669"/>
    <property type="project" value="UniProtKB-SubCell"/>
</dbReference>
<feature type="compositionally biased region" description="Basic and acidic residues" evidence="4">
    <location>
        <begin position="394"/>
        <end position="403"/>
    </location>
</feature>
<feature type="compositionally biased region" description="Basic and acidic residues" evidence="4">
    <location>
        <begin position="298"/>
        <end position="330"/>
    </location>
</feature>
<feature type="compositionally biased region" description="Polar residues" evidence="4">
    <location>
        <begin position="376"/>
        <end position="387"/>
    </location>
</feature>
<gene>
    <name evidence="6" type="ORF">B0H15DRAFT_829690</name>
</gene>
<feature type="compositionally biased region" description="Basic and acidic residues" evidence="4">
    <location>
        <begin position="129"/>
        <end position="140"/>
    </location>
</feature>
<dbReference type="Proteomes" id="UP001222325">
    <property type="component" value="Unassembled WGS sequence"/>
</dbReference>
<evidence type="ECO:0000259" key="5">
    <source>
        <dbReference type="Pfam" id="PF24245"/>
    </source>
</evidence>
<name>A0AAD6XX20_9AGAR</name>
<evidence type="ECO:0000256" key="2">
    <source>
        <dbReference type="ARBA" id="ARBA00023242"/>
    </source>
</evidence>
<feature type="compositionally biased region" description="Gly residues" evidence="4">
    <location>
        <begin position="432"/>
        <end position="442"/>
    </location>
</feature>
<feature type="compositionally biased region" description="Low complexity" evidence="4">
    <location>
        <begin position="114"/>
        <end position="128"/>
    </location>
</feature>
<feature type="region of interest" description="Disordered" evidence="4">
    <location>
        <begin position="91"/>
        <end position="494"/>
    </location>
</feature>
<evidence type="ECO:0000256" key="1">
    <source>
        <dbReference type="ARBA" id="ARBA00004123"/>
    </source>
</evidence>
<reference evidence="6" key="1">
    <citation type="submission" date="2023-03" db="EMBL/GenBank/DDBJ databases">
        <title>Massive genome expansion in bonnet fungi (Mycena s.s.) driven by repeated elements and novel gene families across ecological guilds.</title>
        <authorList>
            <consortium name="Lawrence Berkeley National Laboratory"/>
            <person name="Harder C.B."/>
            <person name="Miyauchi S."/>
            <person name="Viragh M."/>
            <person name="Kuo A."/>
            <person name="Thoen E."/>
            <person name="Andreopoulos B."/>
            <person name="Lu D."/>
            <person name="Skrede I."/>
            <person name="Drula E."/>
            <person name="Henrissat B."/>
            <person name="Morin E."/>
            <person name="Kohler A."/>
            <person name="Barry K."/>
            <person name="LaButti K."/>
            <person name="Morin E."/>
            <person name="Salamov A."/>
            <person name="Lipzen A."/>
            <person name="Mereny Z."/>
            <person name="Hegedus B."/>
            <person name="Baldrian P."/>
            <person name="Stursova M."/>
            <person name="Weitz H."/>
            <person name="Taylor A."/>
            <person name="Grigoriev I.V."/>
            <person name="Nagy L.G."/>
            <person name="Martin F."/>
            <person name="Kauserud H."/>
        </authorList>
    </citation>
    <scope>NUCLEOTIDE SEQUENCE</scope>
    <source>
        <strain evidence="6">CBHHK173m</strain>
    </source>
</reference>
<keyword evidence="2" id="KW-0539">Nucleus</keyword>
<dbReference type="AlphaFoldDB" id="A0AAD6XX20"/>
<evidence type="ECO:0000256" key="3">
    <source>
        <dbReference type="SAM" id="Coils"/>
    </source>
</evidence>
<protein>
    <recommendedName>
        <fullName evidence="5">INO80 complex subunit F domain-containing protein</fullName>
    </recommendedName>
</protein>
<feature type="compositionally biased region" description="Basic and acidic residues" evidence="4">
    <location>
        <begin position="415"/>
        <end position="431"/>
    </location>
</feature>
<sequence>MSVPTPPPQQAPPIQFPAPPQRQSTQPSFSVGIAAGAEDVKYQAKYKDLKRKVKEIEADNDKLHFKVLQAKRSIQRMKLERAVLYERLQLVPPSPELQDRLPLPPVQPSPGMAHQQPQQHHGPSPNHPDYARPHGVRQDSRPGPMDSPMAPSPHHSARRGSASGPEPRQLQFMPHMPPVQADPHRTHAPIHASPRTQHPSASHERAHSPSRARGHPPPPVYHPHPQPYPDVPQAPPPLHSPPLSERGRGRRHDIHELTAAHTRHPASMPPLSPPGDARSGAGSAIHNHQRIGPGTYVNRDDFLDRERDIQRDRERDWDRDRDRGRPRDAPMRPPPAVHRARPGEYPDPHAPPPPPQSRRRDDAAYPAPPGRRGYSPASTGSPRSASRSPAGDPPARDERERAFRLRPVAQGEEVDFVHEDGRAPAQARDRNGGGGGGGGGGYAPEQSRPPAQDSRKRSRNDMDVDDPDEGASQAMYPRHSDAEPRGAKRYHPGL</sequence>
<dbReference type="EMBL" id="JARJCN010000014">
    <property type="protein sequence ID" value="KAJ7094465.1"/>
    <property type="molecule type" value="Genomic_DNA"/>
</dbReference>
<feature type="region of interest" description="Disordered" evidence="4">
    <location>
        <begin position="1"/>
        <end position="29"/>
    </location>
</feature>
<feature type="compositionally biased region" description="Pro residues" evidence="4">
    <location>
        <begin position="215"/>
        <end position="240"/>
    </location>
</feature>
<dbReference type="Pfam" id="PF24245">
    <property type="entry name" value="INO80F"/>
    <property type="match status" value="1"/>
</dbReference>
<comment type="subcellular location">
    <subcellularLocation>
        <location evidence="1">Nucleus</location>
    </subcellularLocation>
</comment>
<feature type="domain" description="INO80 complex subunit F" evidence="5">
    <location>
        <begin position="42"/>
        <end position="88"/>
    </location>
</feature>
<evidence type="ECO:0000313" key="6">
    <source>
        <dbReference type="EMBL" id="KAJ7094465.1"/>
    </source>
</evidence>
<comment type="caution">
    <text evidence="6">The sequence shown here is derived from an EMBL/GenBank/DDBJ whole genome shotgun (WGS) entry which is preliminary data.</text>
</comment>
<organism evidence="6 7">
    <name type="scientific">Mycena belliarum</name>
    <dbReference type="NCBI Taxonomy" id="1033014"/>
    <lineage>
        <taxon>Eukaryota</taxon>
        <taxon>Fungi</taxon>
        <taxon>Dikarya</taxon>
        <taxon>Basidiomycota</taxon>
        <taxon>Agaricomycotina</taxon>
        <taxon>Agaricomycetes</taxon>
        <taxon>Agaricomycetidae</taxon>
        <taxon>Agaricales</taxon>
        <taxon>Marasmiineae</taxon>
        <taxon>Mycenaceae</taxon>
        <taxon>Mycena</taxon>
    </lineage>
</organism>
<feature type="compositionally biased region" description="Basic and acidic residues" evidence="4">
    <location>
        <begin position="453"/>
        <end position="462"/>
    </location>
</feature>
<feature type="compositionally biased region" description="Pro residues" evidence="4">
    <location>
        <begin position="1"/>
        <end position="20"/>
    </location>
</feature>
<proteinExistence type="predicted"/>
<keyword evidence="3" id="KW-0175">Coiled coil</keyword>
<feature type="coiled-coil region" evidence="3">
    <location>
        <begin position="39"/>
        <end position="66"/>
    </location>
</feature>
<evidence type="ECO:0000256" key="4">
    <source>
        <dbReference type="SAM" id="MobiDB-lite"/>
    </source>
</evidence>
<accession>A0AAD6XX20</accession>